<dbReference type="OrthoDB" id="9789527at2"/>
<feature type="transmembrane region" description="Helical" evidence="7">
    <location>
        <begin position="135"/>
        <end position="154"/>
    </location>
</feature>
<keyword evidence="3" id="KW-0813">Transport</keyword>
<evidence type="ECO:0000256" key="7">
    <source>
        <dbReference type="SAM" id="Phobius"/>
    </source>
</evidence>
<dbReference type="PANTHER" id="PTHR43298:SF2">
    <property type="entry name" value="FMN_FAD EXPORTER YEEO-RELATED"/>
    <property type="match status" value="1"/>
</dbReference>
<dbReference type="CDD" id="cd13136">
    <property type="entry name" value="MATE_DinF_like"/>
    <property type="match status" value="1"/>
</dbReference>
<dbReference type="InterPro" id="IPR050222">
    <property type="entry name" value="MATE_MdtK"/>
</dbReference>
<organism evidence="8 9">
    <name type="scientific">Rhodobacter maris</name>
    <dbReference type="NCBI Taxonomy" id="446682"/>
    <lineage>
        <taxon>Bacteria</taxon>
        <taxon>Pseudomonadati</taxon>
        <taxon>Pseudomonadota</taxon>
        <taxon>Alphaproteobacteria</taxon>
        <taxon>Rhodobacterales</taxon>
        <taxon>Rhodobacter group</taxon>
        <taxon>Rhodobacter</taxon>
    </lineage>
</organism>
<dbReference type="GO" id="GO:0005886">
    <property type="term" value="C:plasma membrane"/>
    <property type="evidence" value="ECO:0007669"/>
    <property type="project" value="TreeGrafter"/>
</dbReference>
<evidence type="ECO:0000256" key="6">
    <source>
        <dbReference type="ARBA" id="ARBA00023136"/>
    </source>
</evidence>
<dbReference type="GO" id="GO:0015297">
    <property type="term" value="F:antiporter activity"/>
    <property type="evidence" value="ECO:0007669"/>
    <property type="project" value="InterPro"/>
</dbReference>
<accession>A0A285S5D6</accession>
<dbReference type="EMBL" id="OBMT01000003">
    <property type="protein sequence ID" value="SOC01928.1"/>
    <property type="molecule type" value="Genomic_DNA"/>
</dbReference>
<proteinExistence type="inferred from homology"/>
<feature type="transmembrane region" description="Helical" evidence="7">
    <location>
        <begin position="187"/>
        <end position="209"/>
    </location>
</feature>
<dbReference type="InterPro" id="IPR002528">
    <property type="entry name" value="MATE_fam"/>
</dbReference>
<evidence type="ECO:0000313" key="9">
    <source>
        <dbReference type="Proteomes" id="UP000219111"/>
    </source>
</evidence>
<feature type="transmembrane region" description="Helical" evidence="7">
    <location>
        <begin position="41"/>
        <end position="62"/>
    </location>
</feature>
<feature type="transmembrane region" description="Helical" evidence="7">
    <location>
        <begin position="314"/>
        <end position="334"/>
    </location>
</feature>
<protein>
    <submittedName>
        <fullName evidence="8">MATE family multidrug resistance protein</fullName>
    </submittedName>
</protein>
<dbReference type="Proteomes" id="UP000219111">
    <property type="component" value="Unassembled WGS sequence"/>
</dbReference>
<evidence type="ECO:0000256" key="1">
    <source>
        <dbReference type="ARBA" id="ARBA00004141"/>
    </source>
</evidence>
<dbReference type="Pfam" id="PF01554">
    <property type="entry name" value="MatE"/>
    <property type="match status" value="2"/>
</dbReference>
<feature type="transmembrane region" description="Helical" evidence="7">
    <location>
        <begin position="92"/>
        <end position="115"/>
    </location>
</feature>
<feature type="transmembrane region" description="Helical" evidence="7">
    <location>
        <begin position="354"/>
        <end position="376"/>
    </location>
</feature>
<evidence type="ECO:0000313" key="8">
    <source>
        <dbReference type="EMBL" id="SOC01928.1"/>
    </source>
</evidence>
<keyword evidence="6 7" id="KW-0472">Membrane</keyword>
<feature type="transmembrane region" description="Helical" evidence="7">
    <location>
        <begin position="269"/>
        <end position="293"/>
    </location>
</feature>
<keyword evidence="4 7" id="KW-0812">Transmembrane</keyword>
<sequence>MGSADISHRRVLAIAAPIVISNATVPLLGAVDTGVVGQIGAAAPIGAVGIGAVILASVYWIFGFLRMGTTGLVAQAKGGGDSLEVAAGLMRALIIALGAGLTLIALQVPLVWAAFQIAPASAEVESLARQYLAVRIWGAPATISLYAFTGWLIAVERTRAVLVLQVVMNGLNVGLDLLFVLGLGWGVAGVAAATLISEWSGVALALWLARDAFRAGLSRAALLAGAALRQMARVNTDIMIRSVILQGSFTAFLFLGAGQGDVKLAANQVLLQFLQITAYALDGFAFAAESLVGQAVGARNPARLRRAAIVSSQWGVGGALGLSIAFALFGGAIIDLMTTAPEVREGARHYLPWLVAAPLIGIASWMLDGIFIGATLTREMRNAMIVSVAVYALALFALLPALGNHGLWAALMVLNLTRALSMARLYPRAEAKAAPAQGGAAPL</sequence>
<dbReference type="RefSeq" id="WP_097069260.1">
    <property type="nucleotide sequence ID" value="NZ_OBMT01000003.1"/>
</dbReference>
<evidence type="ECO:0000256" key="3">
    <source>
        <dbReference type="ARBA" id="ARBA00022448"/>
    </source>
</evidence>
<evidence type="ECO:0000256" key="5">
    <source>
        <dbReference type="ARBA" id="ARBA00022989"/>
    </source>
</evidence>
<dbReference type="AlphaFoldDB" id="A0A285S5D6"/>
<feature type="transmembrane region" description="Helical" evidence="7">
    <location>
        <begin position="161"/>
        <end position="181"/>
    </location>
</feature>
<feature type="transmembrane region" description="Helical" evidence="7">
    <location>
        <begin position="238"/>
        <end position="257"/>
    </location>
</feature>
<gene>
    <name evidence="8" type="ORF">SAMN05877831_10336</name>
</gene>
<keyword evidence="5 7" id="KW-1133">Transmembrane helix</keyword>
<reference evidence="9" key="1">
    <citation type="submission" date="2017-08" db="EMBL/GenBank/DDBJ databases">
        <authorList>
            <person name="Varghese N."/>
            <person name="Submissions S."/>
        </authorList>
    </citation>
    <scope>NUCLEOTIDE SEQUENCE [LARGE SCALE GENOMIC DNA]</scope>
    <source>
        <strain evidence="9">JA276</strain>
    </source>
</reference>
<dbReference type="GO" id="GO:0042910">
    <property type="term" value="F:xenobiotic transmembrane transporter activity"/>
    <property type="evidence" value="ECO:0007669"/>
    <property type="project" value="InterPro"/>
</dbReference>
<evidence type="ECO:0000256" key="4">
    <source>
        <dbReference type="ARBA" id="ARBA00022692"/>
    </source>
</evidence>
<dbReference type="PANTHER" id="PTHR43298">
    <property type="entry name" value="MULTIDRUG RESISTANCE PROTEIN NORM-RELATED"/>
    <property type="match status" value="1"/>
</dbReference>
<dbReference type="NCBIfam" id="TIGR00797">
    <property type="entry name" value="matE"/>
    <property type="match status" value="1"/>
</dbReference>
<comment type="similarity">
    <text evidence="2">Belongs to the multi antimicrobial extrusion (MATE) (TC 2.A.66.1) family.</text>
</comment>
<keyword evidence="9" id="KW-1185">Reference proteome</keyword>
<feature type="transmembrane region" description="Helical" evidence="7">
    <location>
        <begin position="12"/>
        <end position="29"/>
    </location>
</feature>
<comment type="subcellular location">
    <subcellularLocation>
        <location evidence="1">Membrane</location>
        <topology evidence="1">Multi-pass membrane protein</topology>
    </subcellularLocation>
</comment>
<dbReference type="InterPro" id="IPR044644">
    <property type="entry name" value="DinF-like"/>
</dbReference>
<evidence type="ECO:0000256" key="2">
    <source>
        <dbReference type="ARBA" id="ARBA00010199"/>
    </source>
</evidence>
<name>A0A285S5D6_9RHOB</name>
<feature type="transmembrane region" description="Helical" evidence="7">
    <location>
        <begin position="383"/>
        <end position="402"/>
    </location>
</feature>